<dbReference type="EMBL" id="CM040477">
    <property type="protein sequence ID" value="MCI4392338.1"/>
    <property type="molecule type" value="Genomic_DNA"/>
</dbReference>
<sequence>MQSCSIHHCVLFFLTLTFTTASALNVSSVIVKLNETAVLPCQWNCSGLSKWTMSDKQVDVASCDQTCWSKEGFNISHDQYLKGDLSLTIIAADYSKRGWYMCQCNGTEIQTVRLSIETLMSPVHLKVGQSLHLDLSIPEPVEVTYKSTDSADPYGEQICNVTQHSLQCKAEYTPRVSLSGTDLTLKKVNVSDSGFYLIWDKSNNEIIHIYTLHVTGMSSFLKIQSSTQFFQYSISDK</sequence>
<evidence type="ECO:0000313" key="2">
    <source>
        <dbReference type="Proteomes" id="UP000829447"/>
    </source>
</evidence>
<organism evidence="1 2">
    <name type="scientific">Pangasianodon gigas</name>
    <name type="common">Mekong giant catfish</name>
    <name type="synonym">Pangasius gigas</name>
    <dbReference type="NCBI Taxonomy" id="30993"/>
    <lineage>
        <taxon>Eukaryota</taxon>
        <taxon>Metazoa</taxon>
        <taxon>Chordata</taxon>
        <taxon>Craniata</taxon>
        <taxon>Vertebrata</taxon>
        <taxon>Euteleostomi</taxon>
        <taxon>Actinopterygii</taxon>
        <taxon>Neopterygii</taxon>
        <taxon>Teleostei</taxon>
        <taxon>Ostariophysi</taxon>
        <taxon>Siluriformes</taxon>
        <taxon>Pangasiidae</taxon>
        <taxon>Pangasianodon</taxon>
    </lineage>
</organism>
<keyword evidence="2" id="KW-1185">Reference proteome</keyword>
<accession>A0ACC5XM13</accession>
<comment type="caution">
    <text evidence="1">The sequence shown here is derived from an EMBL/GenBank/DDBJ whole genome shotgun (WGS) entry which is preliminary data.</text>
</comment>
<proteinExistence type="predicted"/>
<protein>
    <submittedName>
        <fullName evidence="1">Uncharacterized protein</fullName>
    </submittedName>
</protein>
<gene>
    <name evidence="1" type="ORF">PGIGA_G00144920</name>
</gene>
<reference evidence="1 2" key="1">
    <citation type="journal article" date="2022" name="bioRxiv">
        <title>An ancient truncated duplication of the anti-Mullerian hormone receptor type 2 gene is a potential conserved master sex determinant in the Pangasiidae catfish family.</title>
        <authorList>
            <person name="Wen M."/>
            <person name="Pan Q."/>
            <person name="Jouanno E."/>
            <person name="Montfort J."/>
            <person name="Zahm M."/>
            <person name="Cabau C."/>
            <person name="Klopp C."/>
            <person name="Iampietro C."/>
            <person name="Roques C."/>
            <person name="Bouchez O."/>
            <person name="Castinel A."/>
            <person name="Donnadieu C."/>
            <person name="Parrinello H."/>
            <person name="Poncet C."/>
            <person name="Belmonte E."/>
            <person name="Gautier V."/>
            <person name="Avarre J.-C."/>
            <person name="Dugue R."/>
            <person name="Gustiano R."/>
            <person name="Ha T.T.T."/>
            <person name="Campet M."/>
            <person name="Sriphairoj K."/>
            <person name="Ribolli J."/>
            <person name="de Almeida F.L."/>
            <person name="Desvignes T."/>
            <person name="Postlethwait J.H."/>
            <person name="Bucao C.F."/>
            <person name="Robinson-Rechavi M."/>
            <person name="Bobe J."/>
            <person name="Herpin A."/>
            <person name="Guiguen Y."/>
        </authorList>
    </citation>
    <scope>NUCLEOTIDE SEQUENCE [LARGE SCALE GENOMIC DNA]</scope>
    <source>
        <strain evidence="1">YG-Dec2019</strain>
    </source>
</reference>
<dbReference type="Proteomes" id="UP000829447">
    <property type="component" value="Linkage Group LG24"/>
</dbReference>
<evidence type="ECO:0000313" key="1">
    <source>
        <dbReference type="EMBL" id="MCI4392338.1"/>
    </source>
</evidence>
<name>A0ACC5XM13_PANGG</name>